<organism evidence="1 2">
    <name type="scientific">Pedobacter kyungheensis</name>
    <dbReference type="NCBI Taxonomy" id="1069985"/>
    <lineage>
        <taxon>Bacteria</taxon>
        <taxon>Pseudomonadati</taxon>
        <taxon>Bacteroidota</taxon>
        <taxon>Sphingobacteriia</taxon>
        <taxon>Sphingobacteriales</taxon>
        <taxon>Sphingobacteriaceae</taxon>
        <taxon>Pedobacter</taxon>
    </lineage>
</organism>
<sequence length="64" mass="7756">MICFNDRFIRLAFNKYYDNFPKIKIQIANSGTPKSIFQFSLNPSLKHRYYNVSEKIRNRMNSYL</sequence>
<evidence type="ECO:0000313" key="1">
    <source>
        <dbReference type="EMBL" id="KIA92030.1"/>
    </source>
</evidence>
<dbReference type="AlphaFoldDB" id="A0A0C1DDL2"/>
<protein>
    <submittedName>
        <fullName evidence="1">Uncharacterized protein</fullName>
    </submittedName>
</protein>
<dbReference type="EMBL" id="JSYN01000023">
    <property type="protein sequence ID" value="KIA92030.1"/>
    <property type="molecule type" value="Genomic_DNA"/>
</dbReference>
<dbReference type="Proteomes" id="UP000031246">
    <property type="component" value="Unassembled WGS sequence"/>
</dbReference>
<proteinExistence type="predicted"/>
<keyword evidence="2" id="KW-1185">Reference proteome</keyword>
<name>A0A0C1DDL2_9SPHI</name>
<reference evidence="1 2" key="1">
    <citation type="submission" date="2014-10" db="EMBL/GenBank/DDBJ databases">
        <title>Pedobacter Kyungheensis.</title>
        <authorList>
            <person name="Anderson B.M."/>
            <person name="Newman J.D."/>
        </authorList>
    </citation>
    <scope>NUCLEOTIDE SEQUENCE [LARGE SCALE GENOMIC DNA]</scope>
    <source>
        <strain evidence="1 2">KACC 16221</strain>
    </source>
</reference>
<gene>
    <name evidence="1" type="ORF">OC25_18185</name>
</gene>
<evidence type="ECO:0000313" key="2">
    <source>
        <dbReference type="Proteomes" id="UP000031246"/>
    </source>
</evidence>
<comment type="caution">
    <text evidence="1">The sequence shown here is derived from an EMBL/GenBank/DDBJ whole genome shotgun (WGS) entry which is preliminary data.</text>
</comment>
<accession>A0A0C1DDL2</accession>